<dbReference type="InterPro" id="IPR050679">
    <property type="entry name" value="Bact_HTH_transcr_reg"/>
</dbReference>
<dbReference type="Proteomes" id="UP000013097">
    <property type="component" value="Unassembled WGS sequence"/>
</dbReference>
<dbReference type="GO" id="GO:0045892">
    <property type="term" value="P:negative regulation of DNA-templated transcription"/>
    <property type="evidence" value="ECO:0007669"/>
    <property type="project" value="TreeGrafter"/>
</dbReference>
<dbReference type="Pfam" id="PF00392">
    <property type="entry name" value="GntR"/>
    <property type="match status" value="1"/>
</dbReference>
<keyword evidence="6" id="KW-1185">Reference proteome</keyword>
<gene>
    <name evidence="5" type="ORF">HMPREF1092_03080</name>
</gene>
<dbReference type="PRINTS" id="PR00035">
    <property type="entry name" value="HTHGNTR"/>
</dbReference>
<dbReference type="SMART" id="SM00866">
    <property type="entry name" value="UTRA"/>
    <property type="match status" value="1"/>
</dbReference>
<dbReference type="InterPro" id="IPR028978">
    <property type="entry name" value="Chorismate_lyase_/UTRA_dom_sf"/>
</dbReference>
<organism evidence="5 6">
    <name type="scientific">Clostridium thermobutyricum</name>
    <dbReference type="NCBI Taxonomy" id="29372"/>
    <lineage>
        <taxon>Bacteria</taxon>
        <taxon>Bacillati</taxon>
        <taxon>Bacillota</taxon>
        <taxon>Clostridia</taxon>
        <taxon>Eubacteriales</taxon>
        <taxon>Clostridiaceae</taxon>
        <taxon>Clostridium</taxon>
    </lineage>
</organism>
<dbReference type="PATRIC" id="fig|999411.4.peg.2994"/>
<proteinExistence type="predicted"/>
<keyword evidence="1" id="KW-0805">Transcription regulation</keyword>
<dbReference type="PANTHER" id="PTHR44846">
    <property type="entry name" value="MANNOSYL-D-GLYCERATE TRANSPORT/METABOLISM SYSTEM REPRESSOR MNGR-RELATED"/>
    <property type="match status" value="1"/>
</dbReference>
<dbReference type="CDD" id="cd07377">
    <property type="entry name" value="WHTH_GntR"/>
    <property type="match status" value="1"/>
</dbReference>
<dbReference type="EMBL" id="AGYT01000019">
    <property type="protein sequence ID" value="ENY99943.1"/>
    <property type="molecule type" value="Genomic_DNA"/>
</dbReference>
<sequence length="236" mass="28504">MDNYERRRMVIDQIIRDIENGIYKKDDKLPSDREFSETFNISRLDVRKAFEVLEGMGYVYSLQGRGRFVMKNFRRIKLEFLDKRGFNEKLKKDCYQVETKNLSCDLINYEEYIYSKLQAKKEDKIYKLLRLRLINDLPVAYHISYLKESVFKNINFDWKKIKEINSYYKKNEIEDVENKNIELTVEYASRDIRKTLNCKELIPILKSEHNVIDNRSGDVIEFTNIFYRGDIFKFSI</sequence>
<evidence type="ECO:0000313" key="6">
    <source>
        <dbReference type="Proteomes" id="UP000013097"/>
    </source>
</evidence>
<comment type="caution">
    <text evidence="5">The sequence shown here is derived from an EMBL/GenBank/DDBJ whole genome shotgun (WGS) entry which is preliminary data.</text>
</comment>
<name>N9XVG3_9CLOT</name>
<evidence type="ECO:0000256" key="1">
    <source>
        <dbReference type="ARBA" id="ARBA00023015"/>
    </source>
</evidence>
<evidence type="ECO:0000313" key="5">
    <source>
        <dbReference type="EMBL" id="ENY99943.1"/>
    </source>
</evidence>
<dbReference type="InterPro" id="IPR036388">
    <property type="entry name" value="WH-like_DNA-bd_sf"/>
</dbReference>
<dbReference type="GO" id="GO:0003700">
    <property type="term" value="F:DNA-binding transcription factor activity"/>
    <property type="evidence" value="ECO:0007669"/>
    <property type="project" value="InterPro"/>
</dbReference>
<dbReference type="eggNOG" id="COG2188">
    <property type="taxonomic scope" value="Bacteria"/>
</dbReference>
<dbReference type="Pfam" id="PF07702">
    <property type="entry name" value="UTRA"/>
    <property type="match status" value="1"/>
</dbReference>
<dbReference type="SUPFAM" id="SSF64288">
    <property type="entry name" value="Chorismate lyase-like"/>
    <property type="match status" value="1"/>
</dbReference>
<dbReference type="SUPFAM" id="SSF46785">
    <property type="entry name" value="Winged helix' DNA-binding domain"/>
    <property type="match status" value="1"/>
</dbReference>
<keyword evidence="2" id="KW-0238">DNA-binding</keyword>
<keyword evidence="3" id="KW-0804">Transcription</keyword>
<dbReference type="GO" id="GO:0003677">
    <property type="term" value="F:DNA binding"/>
    <property type="evidence" value="ECO:0007669"/>
    <property type="project" value="UniProtKB-KW"/>
</dbReference>
<dbReference type="AlphaFoldDB" id="N9XVG3"/>
<dbReference type="InterPro" id="IPR011663">
    <property type="entry name" value="UTRA"/>
</dbReference>
<reference evidence="5 6" key="1">
    <citation type="submission" date="2013-01" db="EMBL/GenBank/DDBJ databases">
        <title>The Genome Sequence of Clostridium colicanis 209318.</title>
        <authorList>
            <consortium name="The Broad Institute Genome Sequencing Platform"/>
            <person name="Earl A."/>
            <person name="Ward D."/>
            <person name="Feldgarden M."/>
            <person name="Gevers D."/>
            <person name="Courvalin P."/>
            <person name="Lambert T."/>
            <person name="Walker B."/>
            <person name="Young S.K."/>
            <person name="Zeng Q."/>
            <person name="Gargeya S."/>
            <person name="Fitzgerald M."/>
            <person name="Haas B."/>
            <person name="Abouelleil A."/>
            <person name="Alvarado L."/>
            <person name="Arachchi H.M."/>
            <person name="Berlin A.M."/>
            <person name="Chapman S.B."/>
            <person name="Dewar J."/>
            <person name="Goldberg J."/>
            <person name="Griggs A."/>
            <person name="Gujja S."/>
            <person name="Hansen M."/>
            <person name="Howarth C."/>
            <person name="Imamovic A."/>
            <person name="Larimer J."/>
            <person name="McCowan C."/>
            <person name="Murphy C."/>
            <person name="Neiman D."/>
            <person name="Pearson M."/>
            <person name="Priest M."/>
            <person name="Roberts A."/>
            <person name="Saif S."/>
            <person name="Shea T."/>
            <person name="Sisk P."/>
            <person name="Sykes S."/>
            <person name="Wortman J."/>
            <person name="Nusbaum C."/>
            <person name="Birren B."/>
        </authorList>
    </citation>
    <scope>NUCLEOTIDE SEQUENCE [LARGE SCALE GENOMIC DNA]</scope>
    <source>
        <strain evidence="5 6">209318</strain>
    </source>
</reference>
<dbReference type="RefSeq" id="WP_002599520.1">
    <property type="nucleotide sequence ID" value="NZ_KB850958.1"/>
</dbReference>
<dbReference type="InterPro" id="IPR000524">
    <property type="entry name" value="Tscrpt_reg_HTH_GntR"/>
</dbReference>
<dbReference type="Gene3D" id="3.40.1410.10">
    <property type="entry name" value="Chorismate lyase-like"/>
    <property type="match status" value="1"/>
</dbReference>
<feature type="domain" description="HTH gntR-type" evidence="4">
    <location>
        <begin position="4"/>
        <end position="72"/>
    </location>
</feature>
<protein>
    <recommendedName>
        <fullName evidence="4">HTH gntR-type domain-containing protein</fullName>
    </recommendedName>
</protein>
<evidence type="ECO:0000259" key="4">
    <source>
        <dbReference type="PROSITE" id="PS50949"/>
    </source>
</evidence>
<dbReference type="PANTHER" id="PTHR44846:SF1">
    <property type="entry name" value="MANNOSYL-D-GLYCERATE TRANSPORT_METABOLISM SYSTEM REPRESSOR MNGR-RELATED"/>
    <property type="match status" value="1"/>
</dbReference>
<dbReference type="PROSITE" id="PS50949">
    <property type="entry name" value="HTH_GNTR"/>
    <property type="match status" value="1"/>
</dbReference>
<dbReference type="SMART" id="SM00345">
    <property type="entry name" value="HTH_GNTR"/>
    <property type="match status" value="1"/>
</dbReference>
<dbReference type="Gene3D" id="1.10.10.10">
    <property type="entry name" value="Winged helix-like DNA-binding domain superfamily/Winged helix DNA-binding domain"/>
    <property type="match status" value="1"/>
</dbReference>
<dbReference type="HOGENOM" id="CLU_063236_5_0_9"/>
<accession>N9XVG3</accession>
<dbReference type="InterPro" id="IPR036390">
    <property type="entry name" value="WH_DNA-bd_sf"/>
</dbReference>
<evidence type="ECO:0000256" key="3">
    <source>
        <dbReference type="ARBA" id="ARBA00023163"/>
    </source>
</evidence>
<evidence type="ECO:0000256" key="2">
    <source>
        <dbReference type="ARBA" id="ARBA00023125"/>
    </source>
</evidence>